<name>R0K7E5_ANAPL</name>
<evidence type="ECO:0000256" key="1">
    <source>
        <dbReference type="SAM" id="MobiDB-lite"/>
    </source>
</evidence>
<feature type="compositionally biased region" description="Gly residues" evidence="1">
    <location>
        <begin position="303"/>
        <end position="318"/>
    </location>
</feature>
<keyword evidence="3" id="KW-1185">Reference proteome</keyword>
<feature type="region of interest" description="Disordered" evidence="1">
    <location>
        <begin position="153"/>
        <end position="195"/>
    </location>
</feature>
<dbReference type="Proteomes" id="UP000296049">
    <property type="component" value="Unassembled WGS sequence"/>
</dbReference>
<gene>
    <name evidence="2" type="ORF">Anapl_06043</name>
</gene>
<evidence type="ECO:0000313" key="2">
    <source>
        <dbReference type="EMBL" id="EOB06111.1"/>
    </source>
</evidence>
<reference evidence="3" key="1">
    <citation type="journal article" date="2013" name="Nat. Genet.">
        <title>The duck genome and transcriptome provide insight into an avian influenza virus reservoir species.</title>
        <authorList>
            <person name="Huang Y."/>
            <person name="Li Y."/>
            <person name="Burt D.W."/>
            <person name="Chen H."/>
            <person name="Zhang Y."/>
            <person name="Qian W."/>
            <person name="Kim H."/>
            <person name="Gan S."/>
            <person name="Zhao Y."/>
            <person name="Li J."/>
            <person name="Yi K."/>
            <person name="Feng H."/>
            <person name="Zhu P."/>
            <person name="Li B."/>
            <person name="Liu Q."/>
            <person name="Fairley S."/>
            <person name="Magor K.E."/>
            <person name="Du Z."/>
            <person name="Hu X."/>
            <person name="Goodman L."/>
            <person name="Tafer H."/>
            <person name="Vignal A."/>
            <person name="Lee T."/>
            <person name="Kim K.W."/>
            <person name="Sheng Z."/>
            <person name="An Y."/>
            <person name="Searle S."/>
            <person name="Herrero J."/>
            <person name="Groenen M.A."/>
            <person name="Crooijmans R.P."/>
            <person name="Faraut T."/>
            <person name="Cai Q."/>
            <person name="Webster R.G."/>
            <person name="Aldridge J.R."/>
            <person name="Warren W.C."/>
            <person name="Bartschat S."/>
            <person name="Kehr S."/>
            <person name="Marz M."/>
            <person name="Stadler P.F."/>
            <person name="Smith J."/>
            <person name="Kraus R.H."/>
            <person name="Zhao Y."/>
            <person name="Ren L."/>
            <person name="Fei J."/>
            <person name="Morisson M."/>
            <person name="Kaiser P."/>
            <person name="Griffin D.K."/>
            <person name="Rao M."/>
            <person name="Pitel F."/>
            <person name="Wang J."/>
            <person name="Li N."/>
        </authorList>
    </citation>
    <scope>NUCLEOTIDE SEQUENCE [LARGE SCALE GENOMIC DNA]</scope>
</reference>
<organism evidence="2 3">
    <name type="scientific">Anas platyrhynchos</name>
    <name type="common">Mallard</name>
    <name type="synonym">Anas boschas</name>
    <dbReference type="NCBI Taxonomy" id="8839"/>
    <lineage>
        <taxon>Eukaryota</taxon>
        <taxon>Metazoa</taxon>
        <taxon>Chordata</taxon>
        <taxon>Craniata</taxon>
        <taxon>Vertebrata</taxon>
        <taxon>Euteleostomi</taxon>
        <taxon>Archelosauria</taxon>
        <taxon>Archosauria</taxon>
        <taxon>Dinosauria</taxon>
        <taxon>Saurischia</taxon>
        <taxon>Theropoda</taxon>
        <taxon>Coelurosauria</taxon>
        <taxon>Aves</taxon>
        <taxon>Neognathae</taxon>
        <taxon>Galloanserae</taxon>
        <taxon>Anseriformes</taxon>
        <taxon>Anatidae</taxon>
        <taxon>Anatinae</taxon>
        <taxon>Anas</taxon>
    </lineage>
</organism>
<accession>R0K7E5</accession>
<feature type="compositionally biased region" description="Basic and acidic residues" evidence="1">
    <location>
        <begin position="1"/>
        <end position="16"/>
    </location>
</feature>
<feature type="compositionally biased region" description="Polar residues" evidence="1">
    <location>
        <begin position="348"/>
        <end position="365"/>
    </location>
</feature>
<sequence>MTKRQEQARSCTEKNSHTASFCEGRKSPSSNPKDNQKGAIEAPCLGSPEAMAGRGSARAPFEEATPTADGVLTPIRSPQQHRAERHRNIKTWHLTPHQNPAPLSAVSSEETSLYAAMLRGPKTESWNTADFRPCCFNRSRIWHGQLLKLPENAVAPRKASSSSAGRASSRHRLQPTLTARAQRGPKQLFGEPRCLRPPGRFGTDQLVFGVLGILRDVSKPGHSRVGEDQVGVWELELDGKAWYEALASDPKRDAGSPSAASQNPAASLTSFPAGAPYKHRAQHDPLTGEGPGALRTRDLLSQPGGGGGLSPGLLGSKGGLSPDAAPADIWEEEILRGTSKDKDKSPISGVSPSLDPSSNAMGRSL</sequence>
<evidence type="ECO:0000313" key="3">
    <source>
        <dbReference type="Proteomes" id="UP000296049"/>
    </source>
</evidence>
<feature type="compositionally biased region" description="Basic and acidic residues" evidence="1">
    <location>
        <begin position="333"/>
        <end position="345"/>
    </location>
</feature>
<proteinExistence type="predicted"/>
<feature type="compositionally biased region" description="Low complexity" evidence="1">
    <location>
        <begin position="255"/>
        <end position="267"/>
    </location>
</feature>
<feature type="region of interest" description="Disordered" evidence="1">
    <location>
        <begin position="249"/>
        <end position="365"/>
    </location>
</feature>
<dbReference type="EMBL" id="KB742637">
    <property type="protein sequence ID" value="EOB06111.1"/>
    <property type="molecule type" value="Genomic_DNA"/>
</dbReference>
<feature type="compositionally biased region" description="Low complexity" evidence="1">
    <location>
        <begin position="155"/>
        <end position="167"/>
    </location>
</feature>
<protein>
    <submittedName>
        <fullName evidence="2">Uncharacterized protein</fullName>
    </submittedName>
</protein>
<dbReference type="AlphaFoldDB" id="R0K7E5"/>
<feature type="region of interest" description="Disordered" evidence="1">
    <location>
        <begin position="1"/>
        <end position="73"/>
    </location>
</feature>